<dbReference type="GO" id="GO:0008801">
    <property type="term" value="F:beta-phosphoglucomutase activity"/>
    <property type="evidence" value="ECO:0007669"/>
    <property type="project" value="UniProtKB-EC"/>
</dbReference>
<feature type="domain" description="Glycoside hydrolase family 65 central catalytic" evidence="6">
    <location>
        <begin position="532"/>
        <end position="894"/>
    </location>
</feature>
<evidence type="ECO:0000259" key="7">
    <source>
        <dbReference type="Pfam" id="PF03633"/>
    </source>
</evidence>
<dbReference type="InterPro" id="IPR011013">
    <property type="entry name" value="Gal_mutarotase_sf_dom"/>
</dbReference>
<feature type="binding site" evidence="4">
    <location>
        <position position="173"/>
    </location>
    <ligand>
        <name>Mg(2+)</name>
        <dbReference type="ChEBI" id="CHEBI:18420"/>
    </ligand>
</feature>
<dbReference type="InterPro" id="IPR005194">
    <property type="entry name" value="Glyco_hydro_65_C"/>
</dbReference>
<feature type="site" description="Important for catalytic activity and assists the phosphoryl transfer reaction to Asp8 by balancing charge and orienting the reacting groups" evidence="5">
    <location>
        <position position="118"/>
    </location>
</feature>
<dbReference type="GO" id="GO:0030246">
    <property type="term" value="F:carbohydrate binding"/>
    <property type="evidence" value="ECO:0007669"/>
    <property type="project" value="InterPro"/>
</dbReference>
<dbReference type="NCBIfam" id="TIGR02009">
    <property type="entry name" value="PGMB-YQAB-SF"/>
    <property type="match status" value="1"/>
</dbReference>
<dbReference type="Pfam" id="PF00702">
    <property type="entry name" value="Hydrolase"/>
    <property type="match status" value="1"/>
</dbReference>
<dbReference type="GO" id="GO:0000287">
    <property type="term" value="F:magnesium ion binding"/>
    <property type="evidence" value="ECO:0007669"/>
    <property type="project" value="InterPro"/>
</dbReference>
<dbReference type="InterPro" id="IPR005196">
    <property type="entry name" value="Glyco_hydro_65_N"/>
</dbReference>
<feature type="binding site" evidence="4">
    <location>
        <position position="174"/>
    </location>
    <ligand>
        <name>Mg(2+)</name>
        <dbReference type="ChEBI" id="CHEBI:18420"/>
    </ligand>
</feature>
<evidence type="ECO:0000256" key="4">
    <source>
        <dbReference type="PIRSR" id="PIRSR610972-3"/>
    </source>
</evidence>
<comment type="cofactor">
    <cofactor evidence="4">
        <name>Mg(2+)</name>
        <dbReference type="ChEBI" id="CHEBI:18420"/>
    </cofactor>
    <text evidence="4">Binds 2 magnesium ions per subunit.</text>
</comment>
<protein>
    <submittedName>
        <fullName evidence="9">Beta-phosphoglucomutase</fullName>
        <ecNumber evidence="9">5.4.2.6</ecNumber>
    </submittedName>
</protein>
<dbReference type="InterPro" id="IPR012341">
    <property type="entry name" value="6hp_glycosidase-like_sf"/>
</dbReference>
<dbReference type="InterPro" id="IPR037018">
    <property type="entry name" value="GH65_N"/>
</dbReference>
<dbReference type="InterPro" id="IPR006439">
    <property type="entry name" value="HAD-SF_hydro_IA"/>
</dbReference>
<dbReference type="CDD" id="cd02598">
    <property type="entry name" value="HAD_BPGM"/>
    <property type="match status" value="1"/>
</dbReference>
<dbReference type="EC" id="5.4.2.6" evidence="9"/>
<dbReference type="InterPro" id="IPR008928">
    <property type="entry name" value="6-hairpin_glycosidase_sf"/>
</dbReference>
<dbReference type="PANTHER" id="PTHR11051">
    <property type="entry name" value="GLYCOSYL HYDROLASE-RELATED"/>
    <property type="match status" value="1"/>
</dbReference>
<dbReference type="AlphaFoldDB" id="A0A842HDZ8"/>
<dbReference type="Pfam" id="PF03633">
    <property type="entry name" value="Glyco_hydro_65C"/>
    <property type="match status" value="1"/>
</dbReference>
<accession>A0A842HDZ8</accession>
<dbReference type="Pfam" id="PF03632">
    <property type="entry name" value="Glyco_hydro_65m"/>
    <property type="match status" value="1"/>
</dbReference>
<dbReference type="InterPro" id="IPR010976">
    <property type="entry name" value="B-phosphoglucomutase_hydrolase"/>
</dbReference>
<comment type="similarity">
    <text evidence="1">Belongs to the HAD-like hydrolase superfamily. CbbY/CbbZ/Gph/YieH family.</text>
</comment>
<keyword evidence="4" id="KW-0479">Metal-binding</keyword>
<dbReference type="Gene3D" id="2.60.420.10">
    <property type="entry name" value="Maltose phosphorylase, domain 3"/>
    <property type="match status" value="1"/>
</dbReference>
<gene>
    <name evidence="9" type="primary">pgmB</name>
    <name evidence="9" type="ORF">H5P28_06440</name>
</gene>
<dbReference type="InterPro" id="IPR010972">
    <property type="entry name" value="Beta-PGM"/>
</dbReference>
<dbReference type="InterPro" id="IPR005195">
    <property type="entry name" value="Glyco_hydro_65_M"/>
</dbReference>
<reference evidence="9 10" key="1">
    <citation type="submission" date="2020-07" db="EMBL/GenBank/DDBJ databases">
        <authorList>
            <person name="Feng X."/>
        </authorList>
    </citation>
    <scope>NUCLEOTIDE SEQUENCE [LARGE SCALE GENOMIC DNA]</scope>
    <source>
        <strain evidence="9 10">JCM31066</strain>
    </source>
</reference>
<feature type="binding site" evidence="3">
    <location>
        <position position="28"/>
    </location>
    <ligand>
        <name>substrate</name>
    </ligand>
</feature>
<dbReference type="SFLD" id="SFLDS00003">
    <property type="entry name" value="Haloacid_Dehalogenase"/>
    <property type="match status" value="1"/>
</dbReference>
<dbReference type="InterPro" id="IPR036412">
    <property type="entry name" value="HAD-like_sf"/>
</dbReference>
<dbReference type="RefSeq" id="WP_185674886.1">
    <property type="nucleotide sequence ID" value="NZ_JACHVB010000019.1"/>
</dbReference>
<dbReference type="SUPFAM" id="SSF48208">
    <property type="entry name" value="Six-hairpin glycosidases"/>
    <property type="match status" value="1"/>
</dbReference>
<organism evidence="9 10">
    <name type="scientific">Ruficoccus amylovorans</name>
    <dbReference type="NCBI Taxonomy" id="1804625"/>
    <lineage>
        <taxon>Bacteria</taxon>
        <taxon>Pseudomonadati</taxon>
        <taxon>Verrucomicrobiota</taxon>
        <taxon>Opitutia</taxon>
        <taxon>Puniceicoccales</taxon>
        <taxon>Cerasicoccaceae</taxon>
        <taxon>Ruficoccus</taxon>
    </lineage>
</organism>
<proteinExistence type="inferred from homology"/>
<feature type="binding site" evidence="4">
    <location>
        <position position="12"/>
    </location>
    <ligand>
        <name>Mg(2+)</name>
        <dbReference type="ChEBI" id="CHEBI:18420"/>
    </ligand>
</feature>
<feature type="domain" description="Glycoside hydrolase family 65 C-terminal" evidence="7">
    <location>
        <begin position="903"/>
        <end position="964"/>
    </location>
</feature>
<name>A0A842HDZ8_9BACT</name>
<dbReference type="GO" id="GO:0005975">
    <property type="term" value="P:carbohydrate metabolic process"/>
    <property type="evidence" value="ECO:0007669"/>
    <property type="project" value="InterPro"/>
</dbReference>
<dbReference type="GO" id="GO:0004553">
    <property type="term" value="F:hydrolase activity, hydrolyzing O-glycosyl compounds"/>
    <property type="evidence" value="ECO:0007669"/>
    <property type="project" value="TreeGrafter"/>
</dbReference>
<dbReference type="InterPro" id="IPR023198">
    <property type="entry name" value="PGP-like_dom2"/>
</dbReference>
<dbReference type="Gene3D" id="1.10.150.240">
    <property type="entry name" value="Putative phosphatase, domain 2"/>
    <property type="match status" value="1"/>
</dbReference>
<feature type="binding site" evidence="3">
    <location>
        <position position="149"/>
    </location>
    <ligand>
        <name>substrate</name>
    </ligand>
</feature>
<dbReference type="Gene3D" id="3.40.50.1000">
    <property type="entry name" value="HAD superfamily/HAD-like"/>
    <property type="match status" value="1"/>
</dbReference>
<evidence type="ECO:0000313" key="9">
    <source>
        <dbReference type="EMBL" id="MBC2593896.1"/>
    </source>
</evidence>
<dbReference type="SUPFAM" id="SSF74650">
    <property type="entry name" value="Galactose mutarotase-like"/>
    <property type="match status" value="1"/>
</dbReference>
<feature type="active site" description="Proton donor/acceptor" evidence="2">
    <location>
        <position position="14"/>
    </location>
</feature>
<evidence type="ECO:0000256" key="2">
    <source>
        <dbReference type="PIRSR" id="PIRSR610972-1"/>
    </source>
</evidence>
<keyword evidence="9" id="KW-0413">Isomerase</keyword>
<dbReference type="SFLD" id="SFLDG01135">
    <property type="entry name" value="C1.5.6:_HAD__Beta-PGM__Phospha"/>
    <property type="match status" value="1"/>
</dbReference>
<sequence length="981" mass="110398">MFKHHIRAVLFDLDGVVVRTDRFHELGWVRLAEAHGWDFSAELGHRLRGISRLESLDIILGENGLAGVSDADRTAWAEEKNAYYREAVQGIDETDVLPGVLSFIRELRERDIKVALCSASKNAPEVLQLLKITDLFDEVVCGLDITRSKPDPQVFEMAAERLGVPNFHCLVFEDAPSGVEAARRAGMKCVGVGTAEGLPEAPVVIPNYANIDIEALLDSARPFRPEPHGWRLVEDQFRPRRSLYWESMLAVTNGVFGVRGNLEESTPGVESYPATLVNGVVGYTDYQYMWKFPGFPDRGHCVRNGGEWTLVELWVDEERFDMAGPGLKSHRRWLDMKAGSMHREFVWETATGVRVEVKTRRLASMVRRETAVLEYTVRVSQDCEVRLLTRTVGKPRSRHFKEAEVVCREWGQREGWTTGHFESLTSGQGIGYAEQVTANGELVSPLVAKDEVRVEFSRALKAGGSLRLGKRVAIVTELECPRADLLTRAVNCALTAPEIDWLFQEQADFWERYWEKADIVIEGSALDQLGVRLSLFHNRQSVPEDGVRSVSANGQTGDNYGGHVFWDTEMYIIPPILYSEPERARGMLEYRYGILDKAREQARRMQGKGALFSWNSITGEECAHVYEASTAEYHLQSAVAWAVDRYVEATGDLEFLYAMGAEMMFETARFLRDRGCFVPHKGDRFCLNVVCGPNEYSCGVDNNAYTNYLAQWHFRRAAEVFADMERQAPERFRELCARIGLEADEADSWQDAASRMYLPWDEALGIVPQDDQFLGRDPVDMSKIPLHTDVRSLVHPLNLWRMQLIKQADTVLLLFLFGDLFDRETKRRTYEFHEARTNHGSSLSGCIHSIVAAELGLAEDAYHFFREAALMDINDLKGNTDGGVHSACLGGTWMALVNGFGGMRETAEGLSLDPALPEAWSGYSFPLVWRGRRLRVSCDSESRRVELLSGDPLDIVFASEEVSLKIGQPHEATHAKACALG</sequence>
<dbReference type="Pfam" id="PF03636">
    <property type="entry name" value="Glyco_hydro_65N"/>
    <property type="match status" value="1"/>
</dbReference>
<feature type="binding site" evidence="4">
    <location>
        <position position="14"/>
    </location>
    <ligand>
        <name>Mg(2+)</name>
        <dbReference type="ChEBI" id="CHEBI:18420"/>
    </ligand>
</feature>
<dbReference type="InterPro" id="IPR023214">
    <property type="entry name" value="HAD_sf"/>
</dbReference>
<feature type="binding site" evidence="3">
    <location>
        <begin position="12"/>
        <end position="14"/>
    </location>
    <ligand>
        <name>substrate</name>
    </ligand>
</feature>
<feature type="binding site" evidence="3">
    <location>
        <position position="55"/>
    </location>
    <ligand>
        <name>substrate</name>
    </ligand>
</feature>
<dbReference type="PANTHER" id="PTHR11051:SF8">
    <property type="entry name" value="PROTEIN-GLUCOSYLGALACTOSYLHYDROXYLYSINE GLUCOSIDASE"/>
    <property type="match status" value="1"/>
</dbReference>
<dbReference type="NCBIfam" id="TIGR01509">
    <property type="entry name" value="HAD-SF-IA-v3"/>
    <property type="match status" value="1"/>
</dbReference>
<dbReference type="Gene3D" id="2.70.98.40">
    <property type="entry name" value="Glycoside hydrolase, family 65, N-terminal domain"/>
    <property type="match status" value="1"/>
</dbReference>
<feature type="site" description="Important for catalytic activity and assists the phosphoryl transfer reaction to Asp8 by balancing charge and orienting the reacting groups" evidence="5">
    <location>
        <position position="149"/>
    </location>
</feature>
<evidence type="ECO:0000313" key="10">
    <source>
        <dbReference type="Proteomes" id="UP000546464"/>
    </source>
</evidence>
<evidence type="ECO:0000259" key="8">
    <source>
        <dbReference type="Pfam" id="PF03636"/>
    </source>
</evidence>
<dbReference type="Proteomes" id="UP000546464">
    <property type="component" value="Unassembled WGS sequence"/>
</dbReference>
<dbReference type="EMBL" id="JACHVB010000019">
    <property type="protein sequence ID" value="MBC2593896.1"/>
    <property type="molecule type" value="Genomic_DNA"/>
</dbReference>
<evidence type="ECO:0000256" key="1">
    <source>
        <dbReference type="ARBA" id="ARBA00006171"/>
    </source>
</evidence>
<dbReference type="NCBIfam" id="TIGR01990">
    <property type="entry name" value="bPGM"/>
    <property type="match status" value="1"/>
</dbReference>
<evidence type="ECO:0000256" key="3">
    <source>
        <dbReference type="PIRSR" id="PIRSR610972-2"/>
    </source>
</evidence>
<feature type="binding site" evidence="3">
    <location>
        <begin position="118"/>
        <end position="122"/>
    </location>
    <ligand>
        <name>substrate</name>
    </ligand>
</feature>
<dbReference type="SFLD" id="SFLDG01129">
    <property type="entry name" value="C1.5:_HAD__Beta-PGM__Phosphata"/>
    <property type="match status" value="1"/>
</dbReference>
<evidence type="ECO:0000256" key="5">
    <source>
        <dbReference type="PIRSR" id="PIRSR610972-4"/>
    </source>
</evidence>
<comment type="caution">
    <text evidence="9">The sequence shown here is derived from an EMBL/GenBank/DDBJ whole genome shotgun (WGS) entry which is preliminary data.</text>
</comment>
<evidence type="ECO:0000259" key="6">
    <source>
        <dbReference type="Pfam" id="PF03632"/>
    </source>
</evidence>
<feature type="domain" description="Glycoside hydrolase family 65 N-terminal" evidence="8">
    <location>
        <begin position="234"/>
        <end position="476"/>
    </location>
</feature>
<keyword evidence="4" id="KW-0460">Magnesium</keyword>
<dbReference type="GO" id="GO:0016757">
    <property type="term" value="F:glycosyltransferase activity"/>
    <property type="evidence" value="ECO:0007669"/>
    <property type="project" value="UniProtKB-ARBA"/>
</dbReference>
<dbReference type="Gene3D" id="1.50.10.10">
    <property type="match status" value="1"/>
</dbReference>
<dbReference type="SUPFAM" id="SSF56784">
    <property type="entry name" value="HAD-like"/>
    <property type="match status" value="1"/>
</dbReference>
<feature type="binding site" evidence="3">
    <location>
        <position position="80"/>
    </location>
    <ligand>
        <name>substrate</name>
    </ligand>
</feature>
<feature type="binding site" evidence="3">
    <location>
        <begin position="47"/>
        <end position="52"/>
    </location>
    <ligand>
        <name>substrate</name>
    </ligand>
</feature>
<keyword evidence="10" id="KW-1185">Reference proteome</keyword>
<feature type="active site" description="Nucleophile" evidence="2">
    <location>
        <position position="12"/>
    </location>
</feature>